<keyword evidence="10" id="KW-0653">Protein transport</keyword>
<dbReference type="InterPro" id="IPR045253">
    <property type="entry name" value="VPS4_MIT"/>
</dbReference>
<keyword evidence="6 13" id="KW-0547">Nucleotide-binding</keyword>
<keyword evidence="8" id="KW-0378">Hydrolase</keyword>
<evidence type="ECO:0000256" key="3">
    <source>
        <dbReference type="ARBA" id="ARBA00012674"/>
    </source>
</evidence>
<evidence type="ECO:0000256" key="4">
    <source>
        <dbReference type="ARBA" id="ARBA00022448"/>
    </source>
</evidence>
<protein>
    <recommendedName>
        <fullName evidence="3">vesicle-fusing ATPase</fullName>
        <ecNumber evidence="3">3.6.4.6</ecNumber>
    </recommendedName>
</protein>
<feature type="domain" description="AAA+ ATPase" evidence="15">
    <location>
        <begin position="193"/>
        <end position="329"/>
    </location>
</feature>
<keyword evidence="11" id="KW-0472">Membrane</keyword>
<evidence type="ECO:0000256" key="14">
    <source>
        <dbReference type="SAM" id="MobiDB-lite"/>
    </source>
</evidence>
<comment type="subcellular location">
    <subcellularLocation>
        <location evidence="1">Late endosome membrane</location>
        <topology evidence="1">Peripheral membrane protein</topology>
    </subcellularLocation>
</comment>
<evidence type="ECO:0000259" key="15">
    <source>
        <dbReference type="SMART" id="SM00382"/>
    </source>
</evidence>
<evidence type="ECO:0000256" key="1">
    <source>
        <dbReference type="ARBA" id="ARBA00004633"/>
    </source>
</evidence>
<comment type="similarity">
    <text evidence="2 13">Belongs to the AAA ATPase family.</text>
</comment>
<feature type="domain" description="MIT" evidence="16">
    <location>
        <begin position="2"/>
        <end position="80"/>
    </location>
</feature>
<evidence type="ECO:0000256" key="7">
    <source>
        <dbReference type="ARBA" id="ARBA00022753"/>
    </source>
</evidence>
<evidence type="ECO:0000256" key="9">
    <source>
        <dbReference type="ARBA" id="ARBA00022840"/>
    </source>
</evidence>
<dbReference type="Proteomes" id="UP000694701">
    <property type="component" value="Unplaced"/>
</dbReference>
<dbReference type="CDD" id="cd19521">
    <property type="entry name" value="RecA-like_VPS4"/>
    <property type="match status" value="1"/>
</dbReference>
<dbReference type="InterPro" id="IPR015415">
    <property type="entry name" value="Spast_Vps4_C"/>
</dbReference>
<keyword evidence="5" id="KW-0132">Cell division</keyword>
<dbReference type="SUPFAM" id="SSF116846">
    <property type="entry name" value="MIT domain"/>
    <property type="match status" value="1"/>
</dbReference>
<evidence type="ECO:0000313" key="18">
    <source>
        <dbReference type="Proteomes" id="UP000694701"/>
    </source>
</evidence>
<dbReference type="InterPro" id="IPR036181">
    <property type="entry name" value="MIT_dom_sf"/>
</dbReference>
<dbReference type="Ensembl" id="ENSCCRT00020012992.1">
    <property type="protein sequence ID" value="ENSCCRP00020011732.1"/>
    <property type="gene ID" value="ENSCCRG00020005696.1"/>
</dbReference>
<dbReference type="FunFam" id="1.20.58.80:FF:000002">
    <property type="entry name" value="Vacuolar protein sorting-associated protein 4A"/>
    <property type="match status" value="1"/>
</dbReference>
<reference evidence="17" key="1">
    <citation type="submission" date="2025-08" db="UniProtKB">
        <authorList>
            <consortium name="Ensembl"/>
        </authorList>
    </citation>
    <scope>IDENTIFICATION</scope>
</reference>
<dbReference type="GO" id="GO:0015031">
    <property type="term" value="P:protein transport"/>
    <property type="evidence" value="ECO:0007669"/>
    <property type="project" value="UniProtKB-KW"/>
</dbReference>
<evidence type="ECO:0000256" key="6">
    <source>
        <dbReference type="ARBA" id="ARBA00022741"/>
    </source>
</evidence>
<dbReference type="InterPro" id="IPR050304">
    <property type="entry name" value="MT-severing_AAA_ATPase"/>
</dbReference>
<dbReference type="SUPFAM" id="SSF52540">
    <property type="entry name" value="P-loop containing nucleoside triphosphate hydrolases"/>
    <property type="match status" value="1"/>
</dbReference>
<dbReference type="Gene3D" id="1.10.8.60">
    <property type="match status" value="1"/>
</dbReference>
<evidence type="ECO:0000256" key="12">
    <source>
        <dbReference type="ARBA" id="ARBA00023306"/>
    </source>
</evidence>
<dbReference type="GO" id="GO:0007033">
    <property type="term" value="P:vacuole organization"/>
    <property type="evidence" value="ECO:0007669"/>
    <property type="project" value="TreeGrafter"/>
</dbReference>
<dbReference type="Pfam" id="PF00004">
    <property type="entry name" value="AAA"/>
    <property type="match status" value="1"/>
</dbReference>
<dbReference type="Gene3D" id="1.20.58.80">
    <property type="entry name" value="Phosphotransferase system, lactose/cellobiose-type IIA subunit"/>
    <property type="match status" value="1"/>
</dbReference>
<dbReference type="Pfam" id="PF04212">
    <property type="entry name" value="MIT"/>
    <property type="match status" value="1"/>
</dbReference>
<dbReference type="GO" id="GO:0005524">
    <property type="term" value="F:ATP binding"/>
    <property type="evidence" value="ECO:0007669"/>
    <property type="project" value="UniProtKB-KW"/>
</dbReference>
<evidence type="ECO:0000256" key="13">
    <source>
        <dbReference type="RuleBase" id="RU003651"/>
    </source>
</evidence>
<dbReference type="Gene3D" id="3.40.50.300">
    <property type="entry name" value="P-loop containing nucleotide triphosphate hydrolases"/>
    <property type="match status" value="1"/>
</dbReference>
<evidence type="ECO:0000256" key="5">
    <source>
        <dbReference type="ARBA" id="ARBA00022618"/>
    </source>
</evidence>
<dbReference type="GO" id="GO:0016887">
    <property type="term" value="F:ATP hydrolysis activity"/>
    <property type="evidence" value="ECO:0007669"/>
    <property type="project" value="InterPro"/>
</dbReference>
<dbReference type="GO" id="GO:0031902">
    <property type="term" value="C:late endosome membrane"/>
    <property type="evidence" value="ECO:0007669"/>
    <property type="project" value="UniProtKB-SubCell"/>
</dbReference>
<dbReference type="InterPro" id="IPR003593">
    <property type="entry name" value="AAA+_ATPase"/>
</dbReference>
<dbReference type="CDD" id="cd02678">
    <property type="entry name" value="MIT_VPS4"/>
    <property type="match status" value="1"/>
</dbReference>
<dbReference type="PANTHER" id="PTHR23074">
    <property type="entry name" value="AAA DOMAIN-CONTAINING"/>
    <property type="match status" value="1"/>
</dbReference>
<keyword evidence="12" id="KW-0131">Cell cycle</keyword>
<keyword evidence="7" id="KW-0967">Endosome</keyword>
<evidence type="ECO:0000313" key="17">
    <source>
        <dbReference type="Ensembl" id="ENSCCRP00020011732.1"/>
    </source>
</evidence>
<name>A0A8C2CHQ8_CYPCA</name>
<evidence type="ECO:0000256" key="11">
    <source>
        <dbReference type="ARBA" id="ARBA00023136"/>
    </source>
</evidence>
<dbReference type="PANTHER" id="PTHR23074:SF83">
    <property type="entry name" value="VACUOLAR PROTEIN SORTING-ASSOCIATED PROTEIN 4A"/>
    <property type="match status" value="1"/>
</dbReference>
<evidence type="ECO:0000256" key="2">
    <source>
        <dbReference type="ARBA" id="ARBA00006914"/>
    </source>
</evidence>
<dbReference type="InterPro" id="IPR003960">
    <property type="entry name" value="ATPase_AAA_CS"/>
</dbReference>
<organism evidence="17 18">
    <name type="scientific">Cyprinus carpio</name>
    <name type="common">Common carp</name>
    <dbReference type="NCBI Taxonomy" id="7962"/>
    <lineage>
        <taxon>Eukaryota</taxon>
        <taxon>Metazoa</taxon>
        <taxon>Chordata</taxon>
        <taxon>Craniata</taxon>
        <taxon>Vertebrata</taxon>
        <taxon>Euteleostomi</taxon>
        <taxon>Actinopterygii</taxon>
        <taxon>Neopterygii</taxon>
        <taxon>Teleostei</taxon>
        <taxon>Ostariophysi</taxon>
        <taxon>Cypriniformes</taxon>
        <taxon>Cyprinidae</taxon>
        <taxon>Cyprininae</taxon>
        <taxon>Cyprinus</taxon>
    </lineage>
</organism>
<dbReference type="FunFam" id="1.10.8.60:FF:000015">
    <property type="entry name" value="vacuolar protein sorting-associated protein 4A"/>
    <property type="match status" value="1"/>
</dbReference>
<evidence type="ECO:0000256" key="10">
    <source>
        <dbReference type="ARBA" id="ARBA00022927"/>
    </source>
</evidence>
<dbReference type="InterPro" id="IPR041569">
    <property type="entry name" value="AAA_lid_3"/>
</dbReference>
<dbReference type="FunFam" id="3.40.50.300:FF:000043">
    <property type="entry name" value="Vacuolar protein sorting-associated protein 4"/>
    <property type="match status" value="1"/>
</dbReference>
<sequence length="482" mass="54427">MTTSTLQKAIEMVTKATEEDKAKNYEEALRLYQHAVEYFLHAIKYEAHSDKAKESIRGKCVQYLDRAEKLKDYLKNKDKQGKKPVKEAQSNDKSDSDSEGDNPEKKKLQEHLMGESVCLQCFTVLMQRNTQLPCCLSVMMMRCWLMFSGAIVMEKPNVRWSDVAGLEGAKEALKEVVILPIKFPHLFTGKRTPWRGILLFGPPGTGKSYLAKAVATEANNSTFFSVSSSDLMSKWLGESEKLVRNLFDLARQHKPSIIFIDEVDSLCGSRNENESEAARRIKTEFLVQMQGVGNNNDGILVLGATNIPWVLDAAIRRRFEKRIYIPLPEEPARAAMFRLHLGNTPHSLSEADLRQLARKTDGYSGADISIIVRDALMQPVRKVQSATHFKKVRVPSRSNSSVMVDDLLTPCSPGDPDAIEMTWMDVPGDKLLEPIVCMVRSRQSPCQFVYHNTVWSAWHNVLLVSTCCYTYITIEIGSVDRK</sequence>
<evidence type="ECO:0000259" key="16">
    <source>
        <dbReference type="SMART" id="SM00745"/>
    </source>
</evidence>
<dbReference type="InterPro" id="IPR003959">
    <property type="entry name" value="ATPase_AAA_core"/>
</dbReference>
<dbReference type="GO" id="GO:0051301">
    <property type="term" value="P:cell division"/>
    <property type="evidence" value="ECO:0007669"/>
    <property type="project" value="UniProtKB-KW"/>
</dbReference>
<proteinExistence type="inferred from homology"/>
<dbReference type="SMART" id="SM00382">
    <property type="entry name" value="AAA"/>
    <property type="match status" value="1"/>
</dbReference>
<dbReference type="SMART" id="SM00745">
    <property type="entry name" value="MIT"/>
    <property type="match status" value="1"/>
</dbReference>
<dbReference type="Pfam" id="PF17862">
    <property type="entry name" value="AAA_lid_3"/>
    <property type="match status" value="1"/>
</dbReference>
<dbReference type="AlphaFoldDB" id="A0A8C2CHQ8"/>
<evidence type="ECO:0000256" key="8">
    <source>
        <dbReference type="ARBA" id="ARBA00022801"/>
    </source>
</evidence>
<keyword evidence="9 13" id="KW-0067">ATP-binding</keyword>
<dbReference type="GO" id="GO:0016197">
    <property type="term" value="P:endosomal transport"/>
    <property type="evidence" value="ECO:0007669"/>
    <property type="project" value="TreeGrafter"/>
</dbReference>
<dbReference type="InterPro" id="IPR027417">
    <property type="entry name" value="P-loop_NTPase"/>
</dbReference>
<dbReference type="InterPro" id="IPR007330">
    <property type="entry name" value="MIT_dom"/>
</dbReference>
<keyword evidence="4" id="KW-0813">Transport</keyword>
<dbReference type="PROSITE" id="PS00674">
    <property type="entry name" value="AAA"/>
    <property type="match status" value="1"/>
</dbReference>
<dbReference type="EC" id="3.6.4.6" evidence="3"/>
<dbReference type="Pfam" id="PF09336">
    <property type="entry name" value="Vps4_C"/>
    <property type="match status" value="1"/>
</dbReference>
<feature type="region of interest" description="Disordered" evidence="14">
    <location>
        <begin position="75"/>
        <end position="105"/>
    </location>
</feature>
<accession>A0A8C2CHQ8</accession>